<evidence type="ECO:0000313" key="6">
    <source>
        <dbReference type="Proteomes" id="UP000331127"/>
    </source>
</evidence>
<dbReference type="AlphaFoldDB" id="A0A5M3XB94"/>
<gene>
    <name evidence="5" type="ORF">Amac_089050</name>
</gene>
<evidence type="ECO:0000256" key="2">
    <source>
        <dbReference type="SAM" id="MobiDB-lite"/>
    </source>
</evidence>
<feature type="domain" description="OmpA-like" evidence="4">
    <location>
        <begin position="278"/>
        <end position="405"/>
    </location>
</feature>
<feature type="signal peptide" evidence="3">
    <location>
        <begin position="1"/>
        <end position="21"/>
    </location>
</feature>
<keyword evidence="3" id="KW-0732">Signal</keyword>
<comment type="caution">
    <text evidence="5">The sequence shown here is derived from an EMBL/GenBank/DDBJ whole genome shotgun (WGS) entry which is preliminary data.</text>
</comment>
<dbReference type="PROSITE" id="PS51257">
    <property type="entry name" value="PROKAR_LIPOPROTEIN"/>
    <property type="match status" value="1"/>
</dbReference>
<feature type="compositionally biased region" description="Pro residues" evidence="2">
    <location>
        <begin position="264"/>
        <end position="276"/>
    </location>
</feature>
<evidence type="ECO:0000313" key="5">
    <source>
        <dbReference type="EMBL" id="GES15308.1"/>
    </source>
</evidence>
<evidence type="ECO:0000256" key="1">
    <source>
        <dbReference type="PROSITE-ProRule" id="PRU00473"/>
    </source>
</evidence>
<dbReference type="Gene3D" id="3.30.1330.60">
    <property type="entry name" value="OmpA-like domain"/>
    <property type="match status" value="1"/>
</dbReference>
<dbReference type="SUPFAM" id="SSF103088">
    <property type="entry name" value="OmpA-like"/>
    <property type="match status" value="1"/>
</dbReference>
<name>A0A5M3XB94_9ACTN</name>
<evidence type="ECO:0000259" key="4">
    <source>
        <dbReference type="PROSITE" id="PS51123"/>
    </source>
</evidence>
<protein>
    <recommendedName>
        <fullName evidence="4">OmpA-like domain-containing protein</fullName>
    </recommendedName>
</protein>
<dbReference type="PROSITE" id="PS51123">
    <property type="entry name" value="OMPA_2"/>
    <property type="match status" value="1"/>
</dbReference>
<dbReference type="InterPro" id="IPR006665">
    <property type="entry name" value="OmpA-like"/>
</dbReference>
<dbReference type="Pfam" id="PF00691">
    <property type="entry name" value="OmpA"/>
    <property type="match status" value="1"/>
</dbReference>
<reference evidence="5 6" key="1">
    <citation type="submission" date="2019-10" db="EMBL/GenBank/DDBJ databases">
        <title>Whole genome shotgun sequence of Acrocarpospora macrocephala NBRC 16266.</title>
        <authorList>
            <person name="Ichikawa N."/>
            <person name="Kimura A."/>
            <person name="Kitahashi Y."/>
            <person name="Komaki H."/>
            <person name="Oguchi A."/>
        </authorList>
    </citation>
    <scope>NUCLEOTIDE SEQUENCE [LARGE SCALE GENOMIC DNA]</scope>
    <source>
        <strain evidence="5 6">NBRC 16266</strain>
    </source>
</reference>
<evidence type="ECO:0000256" key="3">
    <source>
        <dbReference type="SAM" id="SignalP"/>
    </source>
</evidence>
<dbReference type="RefSeq" id="WP_155360444.1">
    <property type="nucleotide sequence ID" value="NZ_BAAAHL010000004.1"/>
</dbReference>
<feature type="chain" id="PRO_5039671293" description="OmpA-like domain-containing protein" evidence="3">
    <location>
        <begin position="22"/>
        <end position="405"/>
    </location>
</feature>
<dbReference type="OrthoDB" id="9782229at2"/>
<feature type="region of interest" description="Disordered" evidence="2">
    <location>
        <begin position="249"/>
        <end position="276"/>
    </location>
</feature>
<proteinExistence type="predicted"/>
<dbReference type="EMBL" id="BLAE01000073">
    <property type="protein sequence ID" value="GES15308.1"/>
    <property type="molecule type" value="Genomic_DNA"/>
</dbReference>
<dbReference type="Proteomes" id="UP000331127">
    <property type="component" value="Unassembled WGS sequence"/>
</dbReference>
<keyword evidence="6" id="KW-1185">Reference proteome</keyword>
<keyword evidence="1" id="KW-0472">Membrane</keyword>
<accession>A0A5M3XB94</accession>
<dbReference type="InterPro" id="IPR036737">
    <property type="entry name" value="OmpA-like_sf"/>
</dbReference>
<sequence length="405" mass="42775">MKTPHPRKVTGLLAVAAVSMAATGCTESVASPNPDGYQCAYNYNAPVALVIGARANSPEPQLPAKAHELVSAAADNGQLVTIVRIDGNPRIVFQKQLKHTAQNNQGRRDESNRFLGEIRLVLRGTPPSPWLPVGAVQPEADVLSAFRLGVRAVPAKGTVIVVDSGVQTVAPLNFQGDGMLTVEPADLVDYVKQIKLLPDAKGRQVLFSGLGDTALPQAKLEAYRANIVALWRGIAKAGGACVDVDSQATTQDARTGVPSVSVVNPPPPPPPPTQPPPCSTVDLADNNNVGFLPNQDVFRNPRGARATLKELAAALLSDPRQHLRLTGTSANFGTEAGRIQLSNDRAKAVENALVNDMGVPRERISSTGVGTHFPGFKEDHGPNGEMLSAAAEQNRKVIAELVCEP</sequence>
<organism evidence="5 6">
    <name type="scientific">Acrocarpospora macrocephala</name>
    <dbReference type="NCBI Taxonomy" id="150177"/>
    <lineage>
        <taxon>Bacteria</taxon>
        <taxon>Bacillati</taxon>
        <taxon>Actinomycetota</taxon>
        <taxon>Actinomycetes</taxon>
        <taxon>Streptosporangiales</taxon>
        <taxon>Streptosporangiaceae</taxon>
        <taxon>Acrocarpospora</taxon>
    </lineage>
</organism>
<dbReference type="GO" id="GO:0016020">
    <property type="term" value="C:membrane"/>
    <property type="evidence" value="ECO:0007669"/>
    <property type="project" value="UniProtKB-UniRule"/>
</dbReference>